<protein>
    <recommendedName>
        <fullName evidence="2">Phospholipid/glycerol acyltransferase domain-containing protein</fullName>
    </recommendedName>
</protein>
<accession>A0ABR0M5P4</accession>
<dbReference type="Proteomes" id="UP001357485">
    <property type="component" value="Unassembled WGS sequence"/>
</dbReference>
<dbReference type="Pfam" id="PF01553">
    <property type="entry name" value="Acyltransferase"/>
    <property type="match status" value="1"/>
</dbReference>
<dbReference type="InterPro" id="IPR002123">
    <property type="entry name" value="Plipid/glycerol_acylTrfase"/>
</dbReference>
<proteinExistence type="predicted"/>
<name>A0ABR0M5P4_9PEZI</name>
<reference evidence="3 4" key="1">
    <citation type="submission" date="2023-08" db="EMBL/GenBank/DDBJ databases">
        <title>Black Yeasts Isolated from many extreme environments.</title>
        <authorList>
            <person name="Coleine C."/>
            <person name="Stajich J.E."/>
            <person name="Selbmann L."/>
        </authorList>
    </citation>
    <scope>NUCLEOTIDE SEQUENCE [LARGE SCALE GENOMIC DNA]</scope>
    <source>
        <strain evidence="3 4">CCFEE 536</strain>
    </source>
</reference>
<evidence type="ECO:0000313" key="4">
    <source>
        <dbReference type="Proteomes" id="UP001357485"/>
    </source>
</evidence>
<gene>
    <name evidence="3" type="ORF">LTR16_005409</name>
</gene>
<feature type="region of interest" description="Disordered" evidence="1">
    <location>
        <begin position="1"/>
        <end position="20"/>
    </location>
</feature>
<dbReference type="PANTHER" id="PTHR10983">
    <property type="entry name" value="1-ACYLGLYCEROL-3-PHOSPHATE ACYLTRANSFERASE-RELATED"/>
    <property type="match status" value="1"/>
</dbReference>
<comment type="caution">
    <text evidence="3">The sequence shown here is derived from an EMBL/GenBank/DDBJ whole genome shotgun (WGS) entry which is preliminary data.</text>
</comment>
<evidence type="ECO:0000259" key="2">
    <source>
        <dbReference type="SMART" id="SM00563"/>
    </source>
</evidence>
<dbReference type="SMART" id="SM00563">
    <property type="entry name" value="PlsC"/>
    <property type="match status" value="1"/>
</dbReference>
<sequence>MAAFPRSGLGSGSSQANGNAELSAPGAANAASQGEKAFRAASTFLSGILAINASQLMGAPLKYMDPALYDGYMAQTKESFAVLITSMTQWFAPTKVRVSGDESMRGQLIRQENGDLKCNFPDRIVLMANHQLYTDWLYLWWSAYTNGMHGRIYIILKESVKNIPIIGWGAQFYNFIFLKRNWEKDKPNFQEHLQKLNRPSDPMWLLIFPEGTNLARGTRESSKRWAAKNGIPDMKHQLLPRSTGLQFCLQQLKDTTEWLYDCTIGYEGIPYVFTCSLLSQCTADLTDAQSR</sequence>
<dbReference type="SUPFAM" id="SSF69593">
    <property type="entry name" value="Glycerol-3-phosphate (1)-acyltransferase"/>
    <property type="match status" value="1"/>
</dbReference>
<keyword evidence="4" id="KW-1185">Reference proteome</keyword>
<evidence type="ECO:0000313" key="3">
    <source>
        <dbReference type="EMBL" id="KAK5283619.1"/>
    </source>
</evidence>
<dbReference type="EMBL" id="JAVRRA010000864">
    <property type="protein sequence ID" value="KAK5283619.1"/>
    <property type="molecule type" value="Genomic_DNA"/>
</dbReference>
<dbReference type="CDD" id="cd07990">
    <property type="entry name" value="LPLAT_LCLAT1-like"/>
    <property type="match status" value="1"/>
</dbReference>
<organism evidence="3 4">
    <name type="scientific">Cryomyces antarcticus</name>
    <dbReference type="NCBI Taxonomy" id="329879"/>
    <lineage>
        <taxon>Eukaryota</taxon>
        <taxon>Fungi</taxon>
        <taxon>Dikarya</taxon>
        <taxon>Ascomycota</taxon>
        <taxon>Pezizomycotina</taxon>
        <taxon>Dothideomycetes</taxon>
        <taxon>Dothideomycetes incertae sedis</taxon>
        <taxon>Cryomyces</taxon>
    </lineage>
</organism>
<feature type="domain" description="Phospholipid/glycerol acyltransferase" evidence="2">
    <location>
        <begin position="124"/>
        <end position="246"/>
    </location>
</feature>
<dbReference type="PANTHER" id="PTHR10983:SF16">
    <property type="entry name" value="LYSOCARDIOLIPIN ACYLTRANSFERASE 1"/>
    <property type="match status" value="1"/>
</dbReference>
<evidence type="ECO:0000256" key="1">
    <source>
        <dbReference type="SAM" id="MobiDB-lite"/>
    </source>
</evidence>